<comment type="cofactor">
    <cofactor evidence="1 11">
        <name>pyridoxal 5'-phosphate</name>
        <dbReference type="ChEBI" id="CHEBI:597326"/>
    </cofactor>
</comment>
<comment type="caution">
    <text evidence="13">The sequence shown here is derived from an EMBL/GenBank/DDBJ whole genome shotgun (WGS) entry which is preliminary data.</text>
</comment>
<keyword evidence="6 11" id="KW-0822">Tryptophan biosynthesis</keyword>
<comment type="function">
    <text evidence="11">The beta subunit is responsible for the synthesis of L-tryptophan from indole and L-serine.</text>
</comment>
<dbReference type="SUPFAM" id="SSF53686">
    <property type="entry name" value="Tryptophan synthase beta subunit-like PLP-dependent enzymes"/>
    <property type="match status" value="1"/>
</dbReference>
<keyword evidence="8 11" id="KW-0057">Aromatic amino acid biosynthesis</keyword>
<evidence type="ECO:0000256" key="2">
    <source>
        <dbReference type="ARBA" id="ARBA00004733"/>
    </source>
</evidence>
<evidence type="ECO:0000256" key="11">
    <source>
        <dbReference type="HAMAP-Rule" id="MF_00133"/>
    </source>
</evidence>
<comment type="catalytic activity">
    <reaction evidence="10 11">
        <text>(1S,2R)-1-C-(indol-3-yl)glycerol 3-phosphate + L-serine = D-glyceraldehyde 3-phosphate + L-tryptophan + H2O</text>
        <dbReference type="Rhea" id="RHEA:10532"/>
        <dbReference type="ChEBI" id="CHEBI:15377"/>
        <dbReference type="ChEBI" id="CHEBI:33384"/>
        <dbReference type="ChEBI" id="CHEBI:57912"/>
        <dbReference type="ChEBI" id="CHEBI:58866"/>
        <dbReference type="ChEBI" id="CHEBI:59776"/>
        <dbReference type="EC" id="4.2.1.20"/>
    </reaction>
</comment>
<dbReference type="EMBL" id="BMLB01000005">
    <property type="protein sequence ID" value="GGK74440.1"/>
    <property type="molecule type" value="Genomic_DNA"/>
</dbReference>
<dbReference type="PANTHER" id="PTHR48077">
    <property type="entry name" value="TRYPTOPHAN SYNTHASE-RELATED"/>
    <property type="match status" value="1"/>
</dbReference>
<dbReference type="InterPro" id="IPR036052">
    <property type="entry name" value="TrpB-like_PALP_sf"/>
</dbReference>
<comment type="similarity">
    <text evidence="3 11">Belongs to the TrpB family.</text>
</comment>
<dbReference type="PROSITE" id="PS00168">
    <property type="entry name" value="TRP_SYNTHASE_BETA"/>
    <property type="match status" value="1"/>
</dbReference>
<dbReference type="InterPro" id="IPR023026">
    <property type="entry name" value="Trp_synth_beta/beta-like"/>
</dbReference>
<gene>
    <name evidence="11 13" type="primary">trpB</name>
    <name evidence="13" type="ORF">GCM10011509_23820</name>
</gene>
<evidence type="ECO:0000313" key="14">
    <source>
        <dbReference type="Proteomes" id="UP000662111"/>
    </source>
</evidence>
<evidence type="ECO:0000256" key="10">
    <source>
        <dbReference type="ARBA" id="ARBA00049047"/>
    </source>
</evidence>
<evidence type="ECO:0000256" key="7">
    <source>
        <dbReference type="ARBA" id="ARBA00022898"/>
    </source>
</evidence>
<proteinExistence type="inferred from homology"/>
<dbReference type="Gene3D" id="3.40.50.1100">
    <property type="match status" value="2"/>
</dbReference>
<keyword evidence="7 11" id="KW-0663">Pyridoxal phosphate</keyword>
<reference evidence="14" key="1">
    <citation type="journal article" date="2019" name="Int. J. Syst. Evol. Microbiol.">
        <title>The Global Catalogue of Microorganisms (GCM) 10K type strain sequencing project: providing services to taxonomists for standard genome sequencing and annotation.</title>
        <authorList>
            <consortium name="The Broad Institute Genomics Platform"/>
            <consortium name="The Broad Institute Genome Sequencing Center for Infectious Disease"/>
            <person name="Wu L."/>
            <person name="Ma J."/>
        </authorList>
    </citation>
    <scope>NUCLEOTIDE SEQUENCE [LARGE SCALE GENOMIC DNA]</scope>
    <source>
        <strain evidence="14">CGMCC 1.5362</strain>
    </source>
</reference>
<dbReference type="RefSeq" id="WP_022921863.1">
    <property type="nucleotide sequence ID" value="NZ_BMLB01000005.1"/>
</dbReference>
<evidence type="ECO:0000256" key="5">
    <source>
        <dbReference type="ARBA" id="ARBA00022605"/>
    </source>
</evidence>
<dbReference type="NCBIfam" id="TIGR00263">
    <property type="entry name" value="trpB"/>
    <property type="match status" value="1"/>
</dbReference>
<organism evidence="13 14">
    <name type="scientific">Ornithinimicrobium pekingense</name>
    <dbReference type="NCBI Taxonomy" id="384677"/>
    <lineage>
        <taxon>Bacteria</taxon>
        <taxon>Bacillati</taxon>
        <taxon>Actinomycetota</taxon>
        <taxon>Actinomycetes</taxon>
        <taxon>Micrococcales</taxon>
        <taxon>Ornithinimicrobiaceae</taxon>
        <taxon>Ornithinimicrobium</taxon>
    </lineage>
</organism>
<accession>A0ABQ2FC43</accession>
<dbReference type="InterPro" id="IPR006653">
    <property type="entry name" value="Trp_synth_b_CS"/>
</dbReference>
<comment type="pathway">
    <text evidence="2 11">Amino-acid biosynthesis; L-tryptophan biosynthesis; L-tryptophan from chorismate: step 5/5.</text>
</comment>
<evidence type="ECO:0000259" key="12">
    <source>
        <dbReference type="Pfam" id="PF00291"/>
    </source>
</evidence>
<feature type="modified residue" description="N6-(pyridoxal phosphate)lysine" evidence="11">
    <location>
        <position position="87"/>
    </location>
</feature>
<dbReference type="EC" id="4.2.1.20" evidence="11"/>
<dbReference type="InterPro" id="IPR006654">
    <property type="entry name" value="Trp_synth_beta"/>
</dbReference>
<evidence type="ECO:0000256" key="8">
    <source>
        <dbReference type="ARBA" id="ARBA00023141"/>
    </source>
</evidence>
<evidence type="ECO:0000313" key="13">
    <source>
        <dbReference type="EMBL" id="GGK74440.1"/>
    </source>
</evidence>
<evidence type="ECO:0000256" key="3">
    <source>
        <dbReference type="ARBA" id="ARBA00009982"/>
    </source>
</evidence>
<evidence type="ECO:0000256" key="9">
    <source>
        <dbReference type="ARBA" id="ARBA00023239"/>
    </source>
</evidence>
<dbReference type="InterPro" id="IPR001926">
    <property type="entry name" value="TrpB-like_PALP"/>
</dbReference>
<dbReference type="Pfam" id="PF00291">
    <property type="entry name" value="PALP"/>
    <property type="match status" value="1"/>
</dbReference>
<evidence type="ECO:0000256" key="6">
    <source>
        <dbReference type="ARBA" id="ARBA00022822"/>
    </source>
</evidence>
<dbReference type="PIRSF" id="PIRSF001413">
    <property type="entry name" value="Trp_syn_beta"/>
    <property type="match status" value="1"/>
</dbReference>
<evidence type="ECO:0000256" key="1">
    <source>
        <dbReference type="ARBA" id="ARBA00001933"/>
    </source>
</evidence>
<protein>
    <recommendedName>
        <fullName evidence="11">Tryptophan synthase beta chain</fullName>
        <ecNumber evidence="11">4.2.1.20</ecNumber>
    </recommendedName>
</protein>
<dbReference type="HAMAP" id="MF_00133">
    <property type="entry name" value="Trp_synth_beta"/>
    <property type="match status" value="1"/>
</dbReference>
<feature type="domain" description="Tryptophan synthase beta chain-like PALP" evidence="12">
    <location>
        <begin position="53"/>
        <end position="368"/>
    </location>
</feature>
<comment type="subunit">
    <text evidence="4 11">Tetramer of two alpha and two beta chains.</text>
</comment>
<evidence type="ECO:0000256" key="4">
    <source>
        <dbReference type="ARBA" id="ARBA00011270"/>
    </source>
</evidence>
<keyword evidence="9 11" id="KW-0456">Lyase</keyword>
<dbReference type="CDD" id="cd06446">
    <property type="entry name" value="Trp-synth_B"/>
    <property type="match status" value="1"/>
</dbReference>
<dbReference type="PANTHER" id="PTHR48077:SF3">
    <property type="entry name" value="TRYPTOPHAN SYNTHASE"/>
    <property type="match status" value="1"/>
</dbReference>
<dbReference type="Proteomes" id="UP000662111">
    <property type="component" value="Unassembled WGS sequence"/>
</dbReference>
<keyword evidence="5 11" id="KW-0028">Amino-acid biosynthesis</keyword>
<keyword evidence="14" id="KW-1185">Reference proteome</keyword>
<sequence length="425" mass="45283">MNAPAGRFGGFGGRYVPEALVAALEELDRAWHDALGDPDFGEELARLHRDYTGRPSPLTEVPRFAEHAGGARVFLKREDLNHTGSHKINNVLGQALLTVRMGKKRVIAETGAGQHGVATATAAALMGLDCVVYMGEVDTRRQALNVARMRLLGAEVVPVSTGSATLKDAINEAMRDWVTNVGDTHYLLGTVTGPHPFPTMVRDFHSVIGVEAREQILARTGRLPDAVCACVGGGSNAMGIFHAFRDDPEVRLHGFEAGGEGVESGRHAARFSGGVPGVLHGAATYVLQDDDGQTRETHSISAGLDYPSVGPEHAYLHDTGRATYAPVTDTEAMDAFALLCRTEGIIPAIESAHALAGALRVGRRLTEENPDPERPPVVVVNLSGRGDKDVDTAARWFGLVDAEDLVEAEQLKADEPVAEAEGSGW</sequence>
<name>A0ABQ2FC43_9MICO</name>